<dbReference type="EMBL" id="JPKZ01002088">
    <property type="protein sequence ID" value="KHN78510.1"/>
    <property type="molecule type" value="Genomic_DNA"/>
</dbReference>
<dbReference type="OMA" id="WPAIIHS"/>
<dbReference type="Proteomes" id="UP000031036">
    <property type="component" value="Unassembled WGS sequence"/>
</dbReference>
<evidence type="ECO:0000313" key="4">
    <source>
        <dbReference type="Proteomes" id="UP000031036"/>
    </source>
</evidence>
<keyword evidence="1" id="KW-0472">Membrane</keyword>
<feature type="transmembrane region" description="Helical" evidence="1">
    <location>
        <begin position="83"/>
        <end position="102"/>
    </location>
</feature>
<name>A0A0B2VBZ1_TOXCA</name>
<dbReference type="AlphaFoldDB" id="A0A0B2VBZ1"/>
<dbReference type="OrthoDB" id="5789289at2759"/>
<reference evidence="3" key="2">
    <citation type="submission" date="2018-11" db="EMBL/GenBank/DDBJ databases">
        <authorList>
            <consortium name="Pathogen Informatics"/>
        </authorList>
    </citation>
    <scope>NUCLEOTIDE SEQUENCE [LARGE SCALE GENOMIC DNA]</scope>
</reference>
<gene>
    <name evidence="2" type="ORF">Tcan_13410</name>
    <name evidence="3" type="ORF">TCNE_LOCUS13690</name>
</gene>
<feature type="transmembrane region" description="Helical" evidence="1">
    <location>
        <begin position="154"/>
        <end position="177"/>
    </location>
</feature>
<evidence type="ECO:0000313" key="3">
    <source>
        <dbReference type="EMBL" id="VDM45011.1"/>
    </source>
</evidence>
<evidence type="ECO:0000313" key="2">
    <source>
        <dbReference type="EMBL" id="KHN78510.1"/>
    </source>
</evidence>
<sequence length="218" mass="25351">MWRNYEMRPFLEMFDIAVMNKQIHGVRVKDYFTNLASKEVDVEENNPSYRCAKGRIHIYPLTKALFLLNIGVWLLAIGIMFPWSILVFWIPLLYFLITIYALKQKSATCMWPAIIHSVMLLLIWASATIVLFSTALFSTQTFLDTFGQGHHEDFVVRLFIVLTIKIVMVLIGLFLVYQCYAFNLCRKYFDIAKNADVNLTQPEEATELQTMPDKTDKT</sequence>
<keyword evidence="4" id="KW-1185">Reference proteome</keyword>
<organism evidence="2 4">
    <name type="scientific">Toxocara canis</name>
    <name type="common">Canine roundworm</name>
    <dbReference type="NCBI Taxonomy" id="6265"/>
    <lineage>
        <taxon>Eukaryota</taxon>
        <taxon>Metazoa</taxon>
        <taxon>Ecdysozoa</taxon>
        <taxon>Nematoda</taxon>
        <taxon>Chromadorea</taxon>
        <taxon>Rhabditida</taxon>
        <taxon>Spirurina</taxon>
        <taxon>Ascaridomorpha</taxon>
        <taxon>Ascaridoidea</taxon>
        <taxon>Toxocaridae</taxon>
        <taxon>Toxocara</taxon>
    </lineage>
</organism>
<protein>
    <submittedName>
        <fullName evidence="2">Uncharacterized protein</fullName>
    </submittedName>
</protein>
<evidence type="ECO:0000256" key="1">
    <source>
        <dbReference type="SAM" id="Phobius"/>
    </source>
</evidence>
<keyword evidence="1" id="KW-0812">Transmembrane</keyword>
<feature type="transmembrane region" description="Helical" evidence="1">
    <location>
        <begin position="114"/>
        <end position="134"/>
    </location>
</feature>
<feature type="transmembrane region" description="Helical" evidence="1">
    <location>
        <begin position="58"/>
        <end position="77"/>
    </location>
</feature>
<accession>A0A0B2VBZ1</accession>
<reference evidence="2 4" key="1">
    <citation type="submission" date="2014-11" db="EMBL/GenBank/DDBJ databases">
        <title>Genetic blueprint of the zoonotic pathogen Toxocara canis.</title>
        <authorList>
            <person name="Zhu X.-Q."/>
            <person name="Korhonen P.K."/>
            <person name="Cai H."/>
            <person name="Young N.D."/>
            <person name="Nejsum P."/>
            <person name="von Samson-Himmelstjerna G."/>
            <person name="Boag P.R."/>
            <person name="Tan P."/>
            <person name="Li Q."/>
            <person name="Min J."/>
            <person name="Yang Y."/>
            <person name="Wang X."/>
            <person name="Fang X."/>
            <person name="Hall R.S."/>
            <person name="Hofmann A."/>
            <person name="Sternberg P.W."/>
            <person name="Jex A.R."/>
            <person name="Gasser R.B."/>
        </authorList>
    </citation>
    <scope>NUCLEOTIDE SEQUENCE [LARGE SCALE GENOMIC DNA]</scope>
    <source>
        <strain evidence="2">PN_DK_2014</strain>
    </source>
</reference>
<keyword evidence="1" id="KW-1133">Transmembrane helix</keyword>
<dbReference type="EMBL" id="UYWY01021846">
    <property type="protein sequence ID" value="VDM45011.1"/>
    <property type="molecule type" value="Genomic_DNA"/>
</dbReference>
<proteinExistence type="predicted"/>